<reference evidence="2 3" key="1">
    <citation type="submission" date="2018-10" db="EMBL/GenBank/DDBJ databases">
        <title>Bacillus Keqinensis sp. nov., a moderately halophilic bacterium isolated from a saline-alkaline lake.</title>
        <authorList>
            <person name="Wang H."/>
        </authorList>
    </citation>
    <scope>NUCLEOTIDE SEQUENCE [LARGE SCALE GENOMIC DNA]</scope>
    <source>
        <strain evidence="2 3">KQ-3</strain>
    </source>
</reference>
<keyword evidence="3" id="KW-1185">Reference proteome</keyword>
<keyword evidence="1" id="KW-0812">Transmembrane</keyword>
<feature type="transmembrane region" description="Helical" evidence="1">
    <location>
        <begin position="12"/>
        <end position="35"/>
    </location>
</feature>
<dbReference type="AlphaFoldDB" id="A0A3M7TPG8"/>
<dbReference type="OrthoDB" id="2943118at2"/>
<keyword evidence="1" id="KW-1133">Transmembrane helix</keyword>
<comment type="caution">
    <text evidence="2">The sequence shown here is derived from an EMBL/GenBank/DDBJ whole genome shotgun (WGS) entry which is preliminary data.</text>
</comment>
<gene>
    <name evidence="2" type="ORF">EBO34_17090</name>
</gene>
<dbReference type="RefSeq" id="WP_122900835.1">
    <property type="nucleotide sequence ID" value="NZ_RHIB01000003.1"/>
</dbReference>
<evidence type="ECO:0000256" key="1">
    <source>
        <dbReference type="SAM" id="Phobius"/>
    </source>
</evidence>
<proteinExistence type="predicted"/>
<dbReference type="Proteomes" id="UP000278746">
    <property type="component" value="Unassembled WGS sequence"/>
</dbReference>
<organism evidence="2 3">
    <name type="scientific">Alteribacter keqinensis</name>
    <dbReference type="NCBI Taxonomy" id="2483800"/>
    <lineage>
        <taxon>Bacteria</taxon>
        <taxon>Bacillati</taxon>
        <taxon>Bacillota</taxon>
        <taxon>Bacilli</taxon>
        <taxon>Bacillales</taxon>
        <taxon>Bacillaceae</taxon>
        <taxon>Alteribacter</taxon>
    </lineage>
</organism>
<evidence type="ECO:0000313" key="3">
    <source>
        <dbReference type="Proteomes" id="UP000278746"/>
    </source>
</evidence>
<accession>A0A3M7TPG8</accession>
<feature type="transmembrane region" description="Helical" evidence="1">
    <location>
        <begin position="41"/>
        <end position="64"/>
    </location>
</feature>
<sequence length="69" mass="7262">MSDQEGEKKPKLETYMVYGMIFGLLTGSVLSSIGMTGEIGFIQIAGPGFGLLGGMLTGMLVYLLKGKKG</sequence>
<dbReference type="EMBL" id="RHIB01000003">
    <property type="protein sequence ID" value="RNA66917.1"/>
    <property type="molecule type" value="Genomic_DNA"/>
</dbReference>
<protein>
    <submittedName>
        <fullName evidence="2">Uncharacterized protein</fullName>
    </submittedName>
</protein>
<keyword evidence="1" id="KW-0472">Membrane</keyword>
<evidence type="ECO:0000313" key="2">
    <source>
        <dbReference type="EMBL" id="RNA66917.1"/>
    </source>
</evidence>
<name>A0A3M7TPG8_9BACI</name>